<dbReference type="Gene3D" id="3.40.50.720">
    <property type="entry name" value="NAD(P)-binding Rossmann-like Domain"/>
    <property type="match status" value="1"/>
</dbReference>
<gene>
    <name evidence="4" type="ORF">DFP95_12913</name>
</gene>
<dbReference type="RefSeq" id="WP_115995590.1">
    <property type="nucleotide sequence ID" value="NZ_QRDY01000029.1"/>
</dbReference>
<dbReference type="UniPathway" id="UPA00124"/>
<dbReference type="SUPFAM" id="SSF51735">
    <property type="entry name" value="NAD(P)-binding Rossmann-fold domains"/>
    <property type="match status" value="1"/>
</dbReference>
<sequence length="286" mass="32476">MRIVLLGGNGMAGHMLASYLKRSTEHEITVTVRPRSIPARTEKALEGLQVRELDVRSFEDVRELIEQTKPELILNAVGILNMHAEDHPLDAFRVNGLLPHWLRYWGDRVGARLFHISSDCVFSGSRGKYSEEDMPDGTTVYARSKAMGEIRDPRHVTIRTSIIGPDSNPSGIGLMKWFLAQEGEIRGYRKVLWNGVTTLELAKAVAWLIDHPETGGLVHLTAAEMVSKHDLLLLMRDQFDKRNVTIVPEEEPVIDRTLIVGRLDFGYRSLRYPEMLSQMHQWMNAL</sequence>
<dbReference type="InterPro" id="IPR029903">
    <property type="entry name" value="RmlD-like-bd"/>
</dbReference>
<dbReference type="EMBL" id="QRDY01000029">
    <property type="protein sequence ID" value="RED52881.1"/>
    <property type="molecule type" value="Genomic_DNA"/>
</dbReference>
<name>A0A3D9HU29_9BACL</name>
<protein>
    <recommendedName>
        <fullName evidence="2">dTDP-4-dehydrorhamnose reductase</fullName>
        <ecNumber evidence="2">1.1.1.133</ecNumber>
    </recommendedName>
</protein>
<dbReference type="InterPro" id="IPR036291">
    <property type="entry name" value="NAD(P)-bd_dom_sf"/>
</dbReference>
<evidence type="ECO:0000259" key="3">
    <source>
        <dbReference type="Pfam" id="PF04321"/>
    </source>
</evidence>
<proteinExistence type="inferred from homology"/>
<comment type="pathway">
    <text evidence="2">Carbohydrate biosynthesis; dTDP-L-rhamnose biosynthesis.</text>
</comment>
<evidence type="ECO:0000313" key="5">
    <source>
        <dbReference type="Proteomes" id="UP000256869"/>
    </source>
</evidence>
<dbReference type="GO" id="GO:0008831">
    <property type="term" value="F:dTDP-4-dehydrorhamnose reductase activity"/>
    <property type="evidence" value="ECO:0007669"/>
    <property type="project" value="UniProtKB-EC"/>
</dbReference>
<evidence type="ECO:0000256" key="2">
    <source>
        <dbReference type="RuleBase" id="RU364082"/>
    </source>
</evidence>
<dbReference type="OrthoDB" id="9803892at2"/>
<dbReference type="Pfam" id="PF04321">
    <property type="entry name" value="RmlD_sub_bind"/>
    <property type="match status" value="1"/>
</dbReference>
<dbReference type="GO" id="GO:0019305">
    <property type="term" value="P:dTDP-rhamnose biosynthetic process"/>
    <property type="evidence" value="ECO:0007669"/>
    <property type="project" value="UniProtKB-UniPathway"/>
</dbReference>
<comment type="function">
    <text evidence="2">Catalyzes the reduction of dTDP-6-deoxy-L-lyxo-4-hexulose to yield dTDP-L-rhamnose.</text>
</comment>
<accession>A0A3D9HU29</accession>
<dbReference type="PANTHER" id="PTHR10491">
    <property type="entry name" value="DTDP-4-DEHYDRORHAMNOSE REDUCTASE"/>
    <property type="match status" value="1"/>
</dbReference>
<feature type="domain" description="RmlD-like substrate binding" evidence="3">
    <location>
        <begin position="1"/>
        <end position="248"/>
    </location>
</feature>
<evidence type="ECO:0000256" key="1">
    <source>
        <dbReference type="ARBA" id="ARBA00010944"/>
    </source>
</evidence>
<dbReference type="GO" id="GO:0005829">
    <property type="term" value="C:cytosol"/>
    <property type="evidence" value="ECO:0007669"/>
    <property type="project" value="TreeGrafter"/>
</dbReference>
<dbReference type="EC" id="1.1.1.133" evidence="2"/>
<dbReference type="AlphaFoldDB" id="A0A3D9HU29"/>
<keyword evidence="5" id="KW-1185">Reference proteome</keyword>
<dbReference type="CDD" id="cd05254">
    <property type="entry name" value="dTDP_HR_like_SDR_e"/>
    <property type="match status" value="1"/>
</dbReference>
<keyword evidence="2" id="KW-0560">Oxidoreductase</keyword>
<organism evidence="4 5">
    <name type="scientific">Cohnella lupini</name>
    <dbReference type="NCBI Taxonomy" id="1294267"/>
    <lineage>
        <taxon>Bacteria</taxon>
        <taxon>Bacillati</taxon>
        <taxon>Bacillota</taxon>
        <taxon>Bacilli</taxon>
        <taxon>Bacillales</taxon>
        <taxon>Paenibacillaceae</taxon>
        <taxon>Cohnella</taxon>
    </lineage>
</organism>
<keyword evidence="2" id="KW-0521">NADP</keyword>
<dbReference type="PANTHER" id="PTHR10491:SF4">
    <property type="entry name" value="METHIONINE ADENOSYLTRANSFERASE 2 SUBUNIT BETA"/>
    <property type="match status" value="1"/>
</dbReference>
<comment type="similarity">
    <text evidence="1 2">Belongs to the dTDP-4-dehydrorhamnose reductase family.</text>
</comment>
<comment type="caution">
    <text evidence="4">The sequence shown here is derived from an EMBL/GenBank/DDBJ whole genome shotgun (WGS) entry which is preliminary data.</text>
</comment>
<reference evidence="4 5" key="1">
    <citation type="submission" date="2018-07" db="EMBL/GenBank/DDBJ databases">
        <title>Genomic Encyclopedia of Type Strains, Phase III (KMG-III): the genomes of soil and plant-associated and newly described type strains.</title>
        <authorList>
            <person name="Whitman W."/>
        </authorList>
    </citation>
    <scope>NUCLEOTIDE SEQUENCE [LARGE SCALE GENOMIC DNA]</scope>
    <source>
        <strain evidence="4 5">CECT 8236</strain>
    </source>
</reference>
<dbReference type="InterPro" id="IPR005913">
    <property type="entry name" value="dTDP_dehydrorham_reduct"/>
</dbReference>
<evidence type="ECO:0000313" key="4">
    <source>
        <dbReference type="EMBL" id="RED52881.1"/>
    </source>
</evidence>
<dbReference type="Proteomes" id="UP000256869">
    <property type="component" value="Unassembled WGS sequence"/>
</dbReference>